<dbReference type="InterPro" id="IPR006091">
    <property type="entry name" value="Acyl-CoA_Oxase/DH_mid-dom"/>
</dbReference>
<feature type="domain" description="Acyl-CoA dehydrogenase/oxidase C-terminal" evidence="6">
    <location>
        <begin position="237"/>
        <end position="387"/>
    </location>
</feature>
<evidence type="ECO:0000256" key="1">
    <source>
        <dbReference type="ARBA" id="ARBA00001974"/>
    </source>
</evidence>
<dbReference type="Proteomes" id="UP000639516">
    <property type="component" value="Unassembled WGS sequence"/>
</dbReference>
<evidence type="ECO:0000259" key="8">
    <source>
        <dbReference type="Pfam" id="PF02771"/>
    </source>
</evidence>
<dbReference type="Pfam" id="PF02771">
    <property type="entry name" value="Acyl-CoA_dh_N"/>
    <property type="match status" value="1"/>
</dbReference>
<dbReference type="PANTHER" id="PTHR43884">
    <property type="entry name" value="ACYL-COA DEHYDROGENASE"/>
    <property type="match status" value="1"/>
</dbReference>
<dbReference type="Pfam" id="PF00441">
    <property type="entry name" value="Acyl-CoA_dh_1"/>
    <property type="match status" value="1"/>
</dbReference>
<comment type="similarity">
    <text evidence="2 5">Belongs to the acyl-CoA dehydrogenase family.</text>
</comment>
<feature type="domain" description="Acyl-CoA dehydrogenase/oxidase N-terminal" evidence="8">
    <location>
        <begin position="16"/>
        <end position="124"/>
    </location>
</feature>
<evidence type="ECO:0000256" key="3">
    <source>
        <dbReference type="ARBA" id="ARBA00022630"/>
    </source>
</evidence>
<feature type="domain" description="Acyl-CoA oxidase/dehydrogenase middle" evidence="7">
    <location>
        <begin position="129"/>
        <end position="223"/>
    </location>
</feature>
<evidence type="ECO:0000259" key="7">
    <source>
        <dbReference type="Pfam" id="PF02770"/>
    </source>
</evidence>
<organism evidence="9 10">
    <name type="scientific">Bradyrhizobium campsiandrae</name>
    <dbReference type="NCBI Taxonomy" id="1729892"/>
    <lineage>
        <taxon>Bacteria</taxon>
        <taxon>Pseudomonadati</taxon>
        <taxon>Pseudomonadota</taxon>
        <taxon>Alphaproteobacteria</taxon>
        <taxon>Hyphomicrobiales</taxon>
        <taxon>Nitrobacteraceae</taxon>
        <taxon>Bradyrhizobium</taxon>
    </lineage>
</organism>
<dbReference type="Gene3D" id="1.10.540.10">
    <property type="entry name" value="Acyl-CoA dehydrogenase/oxidase, N-terminal domain"/>
    <property type="match status" value="1"/>
</dbReference>
<keyword evidence="4 5" id="KW-0274">FAD</keyword>
<dbReference type="Pfam" id="PF02770">
    <property type="entry name" value="Acyl-CoA_dh_M"/>
    <property type="match status" value="1"/>
</dbReference>
<evidence type="ECO:0000256" key="4">
    <source>
        <dbReference type="ARBA" id="ARBA00022827"/>
    </source>
</evidence>
<dbReference type="SUPFAM" id="SSF56645">
    <property type="entry name" value="Acyl-CoA dehydrogenase NM domain-like"/>
    <property type="match status" value="1"/>
</dbReference>
<protein>
    <submittedName>
        <fullName evidence="9">Acyl-CoA dehydrogenase family protein</fullName>
    </submittedName>
</protein>
<dbReference type="SUPFAM" id="SSF47203">
    <property type="entry name" value="Acyl-CoA dehydrogenase C-terminal domain-like"/>
    <property type="match status" value="1"/>
</dbReference>
<dbReference type="InterPro" id="IPR013786">
    <property type="entry name" value="AcylCoA_DH/ox_N"/>
</dbReference>
<dbReference type="PANTHER" id="PTHR43884:SF12">
    <property type="entry name" value="ISOVALERYL-COA DEHYDROGENASE, MITOCHONDRIAL-RELATED"/>
    <property type="match status" value="1"/>
</dbReference>
<accession>A0ABR7UKX2</accession>
<dbReference type="PIRSF" id="PIRSF016578">
    <property type="entry name" value="HsaA"/>
    <property type="match status" value="1"/>
</dbReference>
<evidence type="ECO:0000256" key="2">
    <source>
        <dbReference type="ARBA" id="ARBA00009347"/>
    </source>
</evidence>
<evidence type="ECO:0000256" key="5">
    <source>
        <dbReference type="RuleBase" id="RU362125"/>
    </source>
</evidence>
<dbReference type="InterPro" id="IPR046373">
    <property type="entry name" value="Acyl-CoA_Oxase/DH_mid-dom_sf"/>
</dbReference>
<comment type="caution">
    <text evidence="9">The sequence shown here is derived from an EMBL/GenBank/DDBJ whole genome shotgun (WGS) entry which is preliminary data.</text>
</comment>
<dbReference type="InterPro" id="IPR009100">
    <property type="entry name" value="AcylCoA_DH/oxidase_NM_dom_sf"/>
</dbReference>
<sequence length="390" mass="42262">MPGEDGTSSVSQWLKEDQIQVQELVRRVARERVAKRAQEIDRKGEYPQDMFDMLKELGLFTLPFPAEYGGTGSLLSGCVAVEELGRVCYNTAYLLVLQWVPMGAILASGTREQKNKYLPGLSDGSLRAAFSLTEPQSGSDVAGMKTRAKRDGKGYRLTGSKIWCTNSGNADFVLVAARTGDENSRGQIAMFIVEKGTPGFALGPKEDKMGARGVGSHALFFDNAYVPEENRLGDEARGFKVAMSALNDSRPIMAARGVGLAQGAMDHAVEFISNRHAFGQTISDFQGVRWIVADMAIQIAAARNLTYEAASAVDRGVRGTDLAPLAATAKCFATDTAMKVATDAVQLFGAAGISNEYPINRYFRDAKVLQIIEGTNQIQRNIVAKSIFHN</sequence>
<dbReference type="EMBL" id="JAATTO010000119">
    <property type="protein sequence ID" value="MBC9984502.1"/>
    <property type="molecule type" value="Genomic_DNA"/>
</dbReference>
<proteinExistence type="inferred from homology"/>
<dbReference type="InterPro" id="IPR009075">
    <property type="entry name" value="AcylCo_DH/oxidase_C"/>
</dbReference>
<evidence type="ECO:0000313" key="9">
    <source>
        <dbReference type="EMBL" id="MBC9984502.1"/>
    </source>
</evidence>
<reference evidence="9 10" key="1">
    <citation type="journal article" date="2020" name="Arch. Microbiol.">
        <title>Bradyrhizobium campsiandrae sp. nov., a nitrogen-fixing bacterial strain isolated from a native leguminous tree from the Amazon adapted to flooded conditions.</title>
        <authorList>
            <person name="Cabral Michel D."/>
            <person name="Martins da Costa E."/>
            <person name="Azarias Guimaraes A."/>
            <person name="Soares de Carvalho T."/>
            <person name="Santos de Castro Caputo P."/>
            <person name="Willems A."/>
            <person name="de Souza Moreira F.M."/>
        </authorList>
    </citation>
    <scope>NUCLEOTIDE SEQUENCE [LARGE SCALE GENOMIC DNA]</scope>
    <source>
        <strain evidence="10">INPA 384B</strain>
    </source>
</reference>
<dbReference type="Gene3D" id="1.20.140.10">
    <property type="entry name" value="Butyryl-CoA Dehydrogenase, subunit A, domain 3"/>
    <property type="match status" value="1"/>
</dbReference>
<dbReference type="InterPro" id="IPR037069">
    <property type="entry name" value="AcylCoA_DH/ox_N_sf"/>
</dbReference>
<gene>
    <name evidence="9" type="ORF">HA482_40710</name>
</gene>
<keyword evidence="5" id="KW-0560">Oxidoreductase</keyword>
<name>A0ABR7UKX2_9BRAD</name>
<dbReference type="InterPro" id="IPR036250">
    <property type="entry name" value="AcylCo_DH-like_C"/>
</dbReference>
<keyword evidence="3 5" id="KW-0285">Flavoprotein</keyword>
<comment type="cofactor">
    <cofactor evidence="1 5">
        <name>FAD</name>
        <dbReference type="ChEBI" id="CHEBI:57692"/>
    </cofactor>
</comment>
<evidence type="ECO:0000313" key="10">
    <source>
        <dbReference type="Proteomes" id="UP000639516"/>
    </source>
</evidence>
<keyword evidence="10" id="KW-1185">Reference proteome</keyword>
<evidence type="ECO:0000259" key="6">
    <source>
        <dbReference type="Pfam" id="PF00441"/>
    </source>
</evidence>
<dbReference type="Gene3D" id="2.40.110.10">
    <property type="entry name" value="Butyryl-CoA Dehydrogenase, subunit A, domain 2"/>
    <property type="match status" value="1"/>
</dbReference>